<dbReference type="GO" id="GO:0004523">
    <property type="term" value="F:RNA-DNA hybrid ribonuclease activity"/>
    <property type="evidence" value="ECO:0007669"/>
    <property type="project" value="InterPro"/>
</dbReference>
<dbReference type="RefSeq" id="XP_016462895.1">
    <property type="nucleotide sequence ID" value="XM_016607409.1"/>
</dbReference>
<dbReference type="KEGG" id="nta:107785972"/>
<dbReference type="InterPro" id="IPR044730">
    <property type="entry name" value="RNase_H-like_dom_plant"/>
</dbReference>
<name>A0A1S3ZEI9_TOBAC</name>
<dbReference type="SUPFAM" id="SSF53098">
    <property type="entry name" value="Ribonuclease H-like"/>
    <property type="match status" value="1"/>
</dbReference>
<feature type="domain" description="RNase H type-1" evidence="1">
    <location>
        <begin position="103"/>
        <end position="214"/>
    </location>
</feature>
<evidence type="ECO:0000259" key="1">
    <source>
        <dbReference type="Pfam" id="PF13456"/>
    </source>
</evidence>
<organism evidence="2">
    <name type="scientific">Nicotiana tabacum</name>
    <name type="common">Common tobacco</name>
    <dbReference type="NCBI Taxonomy" id="4097"/>
    <lineage>
        <taxon>Eukaryota</taxon>
        <taxon>Viridiplantae</taxon>
        <taxon>Streptophyta</taxon>
        <taxon>Embryophyta</taxon>
        <taxon>Tracheophyta</taxon>
        <taxon>Spermatophyta</taxon>
        <taxon>Magnoliopsida</taxon>
        <taxon>eudicotyledons</taxon>
        <taxon>Gunneridae</taxon>
        <taxon>Pentapetalae</taxon>
        <taxon>asterids</taxon>
        <taxon>lamiids</taxon>
        <taxon>Solanales</taxon>
        <taxon>Solanaceae</taxon>
        <taxon>Nicotianoideae</taxon>
        <taxon>Nicotianeae</taxon>
        <taxon>Nicotiana</taxon>
    </lineage>
</organism>
<dbReference type="Gene3D" id="3.30.420.10">
    <property type="entry name" value="Ribonuclease H-like superfamily/Ribonuclease H"/>
    <property type="match status" value="1"/>
</dbReference>
<dbReference type="InterPro" id="IPR012337">
    <property type="entry name" value="RNaseH-like_sf"/>
</dbReference>
<dbReference type="PANTHER" id="PTHR47723:SF19">
    <property type="entry name" value="POLYNUCLEOTIDYL TRANSFERASE, RIBONUCLEASE H-LIKE SUPERFAMILY PROTEIN"/>
    <property type="match status" value="1"/>
</dbReference>
<dbReference type="OrthoDB" id="1304701at2759"/>
<accession>A0A1S3ZEI9</accession>
<dbReference type="InterPro" id="IPR053151">
    <property type="entry name" value="RNase_H-like"/>
</dbReference>
<dbReference type="AlphaFoldDB" id="A0A1S3ZEI9"/>
<dbReference type="InterPro" id="IPR002156">
    <property type="entry name" value="RNaseH_domain"/>
</dbReference>
<dbReference type="PANTHER" id="PTHR47723">
    <property type="entry name" value="OS05G0353850 PROTEIN"/>
    <property type="match status" value="1"/>
</dbReference>
<protein>
    <recommendedName>
        <fullName evidence="1">RNase H type-1 domain-containing protein</fullName>
    </recommendedName>
</protein>
<dbReference type="PaxDb" id="4097-A0A1S3ZEI9"/>
<dbReference type="CDD" id="cd06222">
    <property type="entry name" value="RNase_H_like"/>
    <property type="match status" value="1"/>
</dbReference>
<dbReference type="GO" id="GO:0003676">
    <property type="term" value="F:nucleic acid binding"/>
    <property type="evidence" value="ECO:0007669"/>
    <property type="project" value="InterPro"/>
</dbReference>
<proteinExistence type="predicted"/>
<dbReference type="Pfam" id="PF13456">
    <property type="entry name" value="RVT_3"/>
    <property type="match status" value="1"/>
</dbReference>
<dbReference type="OMA" id="EMARNTW"/>
<reference evidence="2" key="1">
    <citation type="submission" date="2025-08" db="UniProtKB">
        <authorList>
            <consortium name="RefSeq"/>
        </authorList>
    </citation>
    <scope>IDENTIFICATION</scope>
</reference>
<dbReference type="InterPro" id="IPR036397">
    <property type="entry name" value="RNaseH_sf"/>
</dbReference>
<sequence length="271" mass="31247">MQHTFVNGEMARNTWKFFGAPLGIRWDDSPILNIISRWWSSKAKNKVVQVLSHLKWVISKHNRPIVDSISWSGLCETLLNLSPKFHCFPVIWERPNFGWIKLNTDGSKLRDGLIGAGGVVRNHRGEMLMAFAQALGNDTSNKAEARAALIGLLWCQSNGYDKIIPKCDSKLVVDMLDNKFNPPWQIENTIREAQSIIFQHNVVSFRKANYVADVPSKWSHELQEKMVFQSMNLPRNTIGYYRLDKIQLPNLRHKIIKNQYVRTRMLLSFGN</sequence>
<evidence type="ECO:0000313" key="2">
    <source>
        <dbReference type="RefSeq" id="XP_016462895.1"/>
    </source>
</evidence>
<gene>
    <name evidence="2" type="primary">LOC107785972</name>
</gene>